<organism evidence="1">
    <name type="scientific">bioreactor metagenome</name>
    <dbReference type="NCBI Taxonomy" id="1076179"/>
    <lineage>
        <taxon>unclassified sequences</taxon>
        <taxon>metagenomes</taxon>
        <taxon>ecological metagenomes</taxon>
    </lineage>
</organism>
<proteinExistence type="predicted"/>
<comment type="caution">
    <text evidence="1">The sequence shown here is derived from an EMBL/GenBank/DDBJ whole genome shotgun (WGS) entry which is preliminary data.</text>
</comment>
<sequence>MIYGHLNQVNDIAFGRVTNSNLLGTVTRPNNVNTGRGVMRPPVIS</sequence>
<name>A0A645H4B7_9ZZZZ</name>
<reference evidence="1" key="1">
    <citation type="submission" date="2019-08" db="EMBL/GenBank/DDBJ databases">
        <authorList>
            <person name="Kucharzyk K."/>
            <person name="Murdoch R.W."/>
            <person name="Higgins S."/>
            <person name="Loffler F."/>
        </authorList>
    </citation>
    <scope>NUCLEOTIDE SEQUENCE</scope>
</reference>
<dbReference type="EMBL" id="VSSQ01086584">
    <property type="protein sequence ID" value="MPN33865.1"/>
    <property type="molecule type" value="Genomic_DNA"/>
</dbReference>
<protein>
    <submittedName>
        <fullName evidence="1">Uncharacterized protein</fullName>
    </submittedName>
</protein>
<evidence type="ECO:0000313" key="1">
    <source>
        <dbReference type="EMBL" id="MPN33865.1"/>
    </source>
</evidence>
<gene>
    <name evidence="1" type="ORF">SDC9_181357</name>
</gene>
<accession>A0A645H4B7</accession>
<dbReference type="AlphaFoldDB" id="A0A645H4B7"/>